<evidence type="ECO:0000313" key="2">
    <source>
        <dbReference type="Proteomes" id="UP000285961"/>
    </source>
</evidence>
<comment type="caution">
    <text evidence="1">The sequence shown here is derived from an EMBL/GenBank/DDBJ whole genome shotgun (WGS) entry which is preliminary data.</text>
</comment>
<protein>
    <submittedName>
        <fullName evidence="1">Uncharacterized protein</fullName>
    </submittedName>
</protein>
<accession>A0A419EW98</accession>
<dbReference type="AlphaFoldDB" id="A0A419EW98"/>
<dbReference type="EMBL" id="QZKI01000088">
    <property type="protein sequence ID" value="RJP68892.1"/>
    <property type="molecule type" value="Genomic_DNA"/>
</dbReference>
<evidence type="ECO:0000313" key="1">
    <source>
        <dbReference type="EMBL" id="RJP68892.1"/>
    </source>
</evidence>
<reference evidence="1 2" key="1">
    <citation type="journal article" date="2017" name="ISME J.">
        <title>Energy and carbon metabolisms in a deep terrestrial subsurface fluid microbial community.</title>
        <authorList>
            <person name="Momper L."/>
            <person name="Jungbluth S.P."/>
            <person name="Lee M.D."/>
            <person name="Amend J.P."/>
        </authorList>
    </citation>
    <scope>NUCLEOTIDE SEQUENCE [LARGE SCALE GENOMIC DNA]</scope>
    <source>
        <strain evidence="1">SURF_17</strain>
    </source>
</reference>
<dbReference type="Proteomes" id="UP000285961">
    <property type="component" value="Unassembled WGS sequence"/>
</dbReference>
<proteinExistence type="predicted"/>
<name>A0A419EW98_9BACT</name>
<organism evidence="1 2">
    <name type="scientific">Candidatus Abyssobacteria bacterium SURF_17</name>
    <dbReference type="NCBI Taxonomy" id="2093361"/>
    <lineage>
        <taxon>Bacteria</taxon>
        <taxon>Pseudomonadati</taxon>
        <taxon>Candidatus Hydrogenedentota</taxon>
        <taxon>Candidatus Abyssobacteria</taxon>
    </lineage>
</organism>
<sequence length="111" mass="13280">MDKKHKTDVLTFEKLNLIPAYVDIEVILEDLMYMDEHIKTTVPAEERLRILASGVYRRRFFDCGEECMEMARIFLRLKALYRLDSVGKMYSFINTYKLYILEKQHVGEQHL</sequence>
<gene>
    <name evidence="1" type="ORF">C4532_11900</name>
</gene>